<dbReference type="Proteomes" id="UP000604825">
    <property type="component" value="Unassembled WGS sequence"/>
</dbReference>
<evidence type="ECO:0000313" key="6">
    <source>
        <dbReference type="EMBL" id="CAD6257387.1"/>
    </source>
</evidence>
<dbReference type="Pfam" id="PF14543">
    <property type="entry name" value="TAXi_N"/>
    <property type="match status" value="2"/>
</dbReference>
<dbReference type="InterPro" id="IPR051708">
    <property type="entry name" value="Plant_Aspart_Prot_A1"/>
</dbReference>
<reference evidence="6" key="1">
    <citation type="submission" date="2020-10" db="EMBL/GenBank/DDBJ databases">
        <authorList>
            <person name="Han B."/>
            <person name="Lu T."/>
            <person name="Zhao Q."/>
            <person name="Huang X."/>
            <person name="Zhao Y."/>
        </authorList>
    </citation>
    <scope>NUCLEOTIDE SEQUENCE</scope>
</reference>
<proteinExistence type="inferred from homology"/>
<dbReference type="PROSITE" id="PS00141">
    <property type="entry name" value="ASP_PROTEASE"/>
    <property type="match status" value="1"/>
</dbReference>
<keyword evidence="4" id="KW-0732">Signal</keyword>
<keyword evidence="2" id="KW-0645">Protease</keyword>
<dbReference type="OrthoDB" id="1107592at2759"/>
<evidence type="ECO:0000256" key="4">
    <source>
        <dbReference type="SAM" id="SignalP"/>
    </source>
</evidence>
<dbReference type="PANTHER" id="PTHR47967">
    <property type="entry name" value="OS07G0603500 PROTEIN-RELATED"/>
    <property type="match status" value="1"/>
</dbReference>
<gene>
    <name evidence="6" type="ORF">NCGR_LOCUS40872</name>
</gene>
<evidence type="ECO:0000256" key="2">
    <source>
        <dbReference type="ARBA" id="ARBA00022670"/>
    </source>
</evidence>
<feature type="chain" id="PRO_5032664962" description="Peptidase A1 domain-containing protein" evidence="4">
    <location>
        <begin position="19"/>
        <end position="404"/>
    </location>
</feature>
<keyword evidence="7" id="KW-1185">Reference proteome</keyword>
<dbReference type="PANTHER" id="PTHR47967:SF20">
    <property type="entry name" value="OS01G0696800 PROTEIN"/>
    <property type="match status" value="1"/>
</dbReference>
<dbReference type="InterPro" id="IPR001969">
    <property type="entry name" value="Aspartic_peptidase_AS"/>
</dbReference>
<organism evidence="6 7">
    <name type="scientific">Miscanthus lutarioriparius</name>
    <dbReference type="NCBI Taxonomy" id="422564"/>
    <lineage>
        <taxon>Eukaryota</taxon>
        <taxon>Viridiplantae</taxon>
        <taxon>Streptophyta</taxon>
        <taxon>Embryophyta</taxon>
        <taxon>Tracheophyta</taxon>
        <taxon>Spermatophyta</taxon>
        <taxon>Magnoliopsida</taxon>
        <taxon>Liliopsida</taxon>
        <taxon>Poales</taxon>
        <taxon>Poaceae</taxon>
        <taxon>PACMAD clade</taxon>
        <taxon>Panicoideae</taxon>
        <taxon>Andropogonodae</taxon>
        <taxon>Andropogoneae</taxon>
        <taxon>Saccharinae</taxon>
        <taxon>Miscanthus</taxon>
    </lineage>
</organism>
<dbReference type="GO" id="GO:0006508">
    <property type="term" value="P:proteolysis"/>
    <property type="evidence" value="ECO:0007669"/>
    <property type="project" value="UniProtKB-KW"/>
</dbReference>
<dbReference type="InterPro" id="IPR032861">
    <property type="entry name" value="TAXi_N"/>
</dbReference>
<dbReference type="InterPro" id="IPR021109">
    <property type="entry name" value="Peptidase_aspartic_dom_sf"/>
</dbReference>
<dbReference type="Gene3D" id="2.40.70.10">
    <property type="entry name" value="Acid Proteases"/>
    <property type="match status" value="2"/>
</dbReference>
<comment type="caution">
    <text evidence="6">The sequence shown here is derived from an EMBL/GenBank/DDBJ whole genome shotgun (WGS) entry which is preliminary data.</text>
</comment>
<accession>A0A811QGB0</accession>
<evidence type="ECO:0000259" key="5">
    <source>
        <dbReference type="PROSITE" id="PS51767"/>
    </source>
</evidence>
<dbReference type="SUPFAM" id="SSF50630">
    <property type="entry name" value="Acid proteases"/>
    <property type="match status" value="1"/>
</dbReference>
<dbReference type="AlphaFoldDB" id="A0A811QGB0"/>
<dbReference type="GO" id="GO:0004190">
    <property type="term" value="F:aspartic-type endopeptidase activity"/>
    <property type="evidence" value="ECO:0007669"/>
    <property type="project" value="InterPro"/>
</dbReference>
<feature type="signal peptide" evidence="4">
    <location>
        <begin position="1"/>
        <end position="18"/>
    </location>
</feature>
<dbReference type="GO" id="GO:0005576">
    <property type="term" value="C:extracellular region"/>
    <property type="evidence" value="ECO:0007669"/>
    <property type="project" value="TreeGrafter"/>
</dbReference>
<feature type="domain" description="Peptidase A1" evidence="5">
    <location>
        <begin position="86"/>
        <end position="404"/>
    </location>
</feature>
<dbReference type="InterPro" id="IPR033121">
    <property type="entry name" value="PEPTIDASE_A1"/>
</dbReference>
<evidence type="ECO:0000256" key="3">
    <source>
        <dbReference type="ARBA" id="ARBA00022801"/>
    </source>
</evidence>
<evidence type="ECO:0000256" key="1">
    <source>
        <dbReference type="ARBA" id="ARBA00007447"/>
    </source>
</evidence>
<name>A0A811QGB0_9POAL</name>
<comment type="similarity">
    <text evidence="1">Belongs to the peptidase A1 family.</text>
</comment>
<sequence length="404" mass="43741">MAAMLFLILALIMISFLATPVVYSDGPAAGFRATMIRTEKAINFTQAARRSHERMSMLADRLDAASGSGRVTTQAPLQVDGAGYEYNMELSIGTPPQKLLAMADTGSDLTWIKCGACTNCTPAGGPSYYPGMSSFSMLPCSDRDLWLRRRGVRGVPRQRDLHARRRDDPVLGGEFVPGVGFGCTTVSEGIYIYSACSGIVGLGRGPLSLVSQLNVGAFSYCLSGGSTTSPLLFGSLAALTGAGVQSTPLLAGTGILLRQPGAHLGRRGGDRRPREEWLRHGARLRHDVHVPCGTVLHAGQGGRAEPDDARQRARQVRLRGVHPSVRRWCLGRFPGNGAALRRRRHGPAIIELLWAGRRRRRDVLDVDGAEIAESVHHWQRHAEGLPYTAVAEPESNCRRGQFTN</sequence>
<dbReference type="PROSITE" id="PS51767">
    <property type="entry name" value="PEPTIDASE_A1"/>
    <property type="match status" value="1"/>
</dbReference>
<keyword evidence="3" id="KW-0378">Hydrolase</keyword>
<evidence type="ECO:0000313" key="7">
    <source>
        <dbReference type="Proteomes" id="UP000604825"/>
    </source>
</evidence>
<protein>
    <recommendedName>
        <fullName evidence="5">Peptidase A1 domain-containing protein</fullName>
    </recommendedName>
</protein>
<dbReference type="EMBL" id="CAJGYO010000010">
    <property type="protein sequence ID" value="CAD6257387.1"/>
    <property type="molecule type" value="Genomic_DNA"/>
</dbReference>